<dbReference type="InterPro" id="IPR036390">
    <property type="entry name" value="WH_DNA-bd_sf"/>
</dbReference>
<dbReference type="InterPro" id="IPR005119">
    <property type="entry name" value="LysR_subst-bd"/>
</dbReference>
<evidence type="ECO:0000259" key="5">
    <source>
        <dbReference type="PROSITE" id="PS50931"/>
    </source>
</evidence>
<evidence type="ECO:0000256" key="1">
    <source>
        <dbReference type="ARBA" id="ARBA00009437"/>
    </source>
</evidence>
<comment type="caution">
    <text evidence="6">The sequence shown here is derived from an EMBL/GenBank/DDBJ whole genome shotgun (WGS) entry which is preliminary data.</text>
</comment>
<dbReference type="RefSeq" id="WP_345012530.1">
    <property type="nucleotide sequence ID" value="NZ_BAABFC010000012.1"/>
</dbReference>
<dbReference type="SUPFAM" id="SSF46785">
    <property type="entry name" value="Winged helix' DNA-binding domain"/>
    <property type="match status" value="1"/>
</dbReference>
<gene>
    <name evidence="6" type="ORF">GCM10023095_19650</name>
</gene>
<dbReference type="Pfam" id="PF03466">
    <property type="entry name" value="LysR_substrate"/>
    <property type="match status" value="1"/>
</dbReference>
<keyword evidence="2" id="KW-0805">Transcription regulation</keyword>
<evidence type="ECO:0000256" key="3">
    <source>
        <dbReference type="ARBA" id="ARBA00023125"/>
    </source>
</evidence>
<proteinExistence type="inferred from homology"/>
<dbReference type="Pfam" id="PF00126">
    <property type="entry name" value="HTH_1"/>
    <property type="match status" value="1"/>
</dbReference>
<name>A0ABP8QCB1_9GAMM</name>
<evidence type="ECO:0000313" key="6">
    <source>
        <dbReference type="EMBL" id="GAA4499455.1"/>
    </source>
</evidence>
<protein>
    <submittedName>
        <fullName evidence="6">LysR family transcriptional regulator</fullName>
    </submittedName>
</protein>
<dbReference type="PANTHER" id="PTHR30126:SF98">
    <property type="entry name" value="HTH-TYPE TRANSCRIPTIONAL ACTIVATOR BAUR"/>
    <property type="match status" value="1"/>
</dbReference>
<dbReference type="PRINTS" id="PR00039">
    <property type="entry name" value="HTHLYSR"/>
</dbReference>
<dbReference type="InterPro" id="IPR000847">
    <property type="entry name" value="LysR_HTH_N"/>
</dbReference>
<evidence type="ECO:0000313" key="7">
    <source>
        <dbReference type="Proteomes" id="UP001501321"/>
    </source>
</evidence>
<dbReference type="SUPFAM" id="SSF53850">
    <property type="entry name" value="Periplasmic binding protein-like II"/>
    <property type="match status" value="1"/>
</dbReference>
<dbReference type="PROSITE" id="PS50931">
    <property type="entry name" value="HTH_LYSR"/>
    <property type="match status" value="1"/>
</dbReference>
<keyword evidence="7" id="KW-1185">Reference proteome</keyword>
<keyword evidence="4" id="KW-0804">Transcription</keyword>
<accession>A0ABP8QCB1</accession>
<feature type="domain" description="HTH lysR-type" evidence="5">
    <location>
        <begin position="14"/>
        <end position="71"/>
    </location>
</feature>
<dbReference type="Proteomes" id="UP001501321">
    <property type="component" value="Unassembled WGS sequence"/>
</dbReference>
<keyword evidence="3" id="KW-0238">DNA-binding</keyword>
<dbReference type="EMBL" id="BAABFC010000012">
    <property type="protein sequence ID" value="GAA4499455.1"/>
    <property type="molecule type" value="Genomic_DNA"/>
</dbReference>
<dbReference type="PANTHER" id="PTHR30126">
    <property type="entry name" value="HTH-TYPE TRANSCRIPTIONAL REGULATOR"/>
    <property type="match status" value="1"/>
</dbReference>
<dbReference type="Gene3D" id="3.40.190.290">
    <property type="match status" value="1"/>
</dbReference>
<dbReference type="InterPro" id="IPR036388">
    <property type="entry name" value="WH-like_DNA-bd_sf"/>
</dbReference>
<reference evidence="7" key="1">
    <citation type="journal article" date="2019" name="Int. J. Syst. Evol. Microbiol.">
        <title>The Global Catalogue of Microorganisms (GCM) 10K type strain sequencing project: providing services to taxonomists for standard genome sequencing and annotation.</title>
        <authorList>
            <consortium name="The Broad Institute Genomics Platform"/>
            <consortium name="The Broad Institute Genome Sequencing Center for Infectious Disease"/>
            <person name="Wu L."/>
            <person name="Ma J."/>
        </authorList>
    </citation>
    <scope>NUCLEOTIDE SEQUENCE [LARGE SCALE GENOMIC DNA]</scope>
    <source>
        <strain evidence="7">JCM 32226</strain>
    </source>
</reference>
<evidence type="ECO:0000256" key="4">
    <source>
        <dbReference type="ARBA" id="ARBA00023163"/>
    </source>
</evidence>
<organism evidence="6 7">
    <name type="scientific">Pseudaeromonas paramecii</name>
    <dbReference type="NCBI Taxonomy" id="2138166"/>
    <lineage>
        <taxon>Bacteria</taxon>
        <taxon>Pseudomonadati</taxon>
        <taxon>Pseudomonadota</taxon>
        <taxon>Gammaproteobacteria</taxon>
        <taxon>Aeromonadales</taxon>
        <taxon>Aeromonadaceae</taxon>
        <taxon>Pseudaeromonas</taxon>
    </lineage>
</organism>
<evidence type="ECO:0000256" key="2">
    <source>
        <dbReference type="ARBA" id="ARBA00023015"/>
    </source>
</evidence>
<comment type="similarity">
    <text evidence="1">Belongs to the LysR transcriptional regulatory family.</text>
</comment>
<sequence>MEPNAAAERLLRNLDWNLLFLFFTIVEEEGITAAAQRLNLSQPSVSNGLKRLEEQLGARLLLRRKGAFALTYQGRRLYEDAAAVHRILRQLAGHFAAAAPELRGQLDLAVASHLHLPALDRTLGAFHQRYPQVTYNLSVLPSAEIIAAVAAGGLGFGLCTMQRPQAGVDFQLLGHEQMAFYCGRAHPLYGQEELTLEQLQGFAYVSFESEQPSQGLQSITRLRQEHGLWGNLIGVSPNDEEVRRLILAGVGFGVLTVSGAAPFVANGDLWPLPPYQNLPMVDIYLVSRSQGLSVAEATFISRLKEEARQDLQRRYFAGGPGVSA</sequence>
<dbReference type="Gene3D" id="1.10.10.10">
    <property type="entry name" value="Winged helix-like DNA-binding domain superfamily/Winged helix DNA-binding domain"/>
    <property type="match status" value="1"/>
</dbReference>
<dbReference type="CDD" id="cd05466">
    <property type="entry name" value="PBP2_LTTR_substrate"/>
    <property type="match status" value="1"/>
</dbReference>